<keyword evidence="3" id="KW-1185">Reference proteome</keyword>
<dbReference type="HOGENOM" id="CLU_2437875_0_0_11"/>
<gene>
    <name evidence="2" type="ORF">NONO_c02340</name>
</gene>
<protein>
    <submittedName>
        <fullName evidence="2">Uncharacterized protein</fullName>
    </submittedName>
</protein>
<evidence type="ECO:0000313" key="2">
    <source>
        <dbReference type="EMBL" id="AHH15050.1"/>
    </source>
</evidence>
<name>W5T6U8_9NOCA</name>
<evidence type="ECO:0000313" key="3">
    <source>
        <dbReference type="Proteomes" id="UP000019150"/>
    </source>
</evidence>
<accession>W5T6U8</accession>
<reference evidence="2 3" key="1">
    <citation type="journal article" date="2014" name="Appl. Environ. Microbiol.">
        <title>Insights into the Microbial Degradation of Rubber and Gutta-Percha by Analysis of the Complete Genome of Nocardia nova SH22a.</title>
        <authorList>
            <person name="Luo Q."/>
            <person name="Hiessl S."/>
            <person name="Poehlein A."/>
            <person name="Daniel R."/>
            <person name="Steinbuchel A."/>
        </authorList>
    </citation>
    <scope>NUCLEOTIDE SEQUENCE [LARGE SCALE GENOMIC DNA]</scope>
    <source>
        <strain evidence="2">SH22a</strain>
    </source>
</reference>
<dbReference type="OrthoDB" id="3259161at2"/>
<dbReference type="KEGG" id="nno:NONO_c02340"/>
<keyword evidence="1" id="KW-0812">Transmembrane</keyword>
<keyword evidence="1" id="KW-1133">Transmembrane helix</keyword>
<dbReference type="Proteomes" id="UP000019150">
    <property type="component" value="Chromosome"/>
</dbReference>
<dbReference type="RefSeq" id="WP_025346589.1">
    <property type="nucleotide sequence ID" value="NZ_CP006850.1"/>
</dbReference>
<dbReference type="EMBL" id="CP006850">
    <property type="protein sequence ID" value="AHH15050.1"/>
    <property type="molecule type" value="Genomic_DNA"/>
</dbReference>
<organism evidence="2 3">
    <name type="scientific">Nocardia nova SH22a</name>
    <dbReference type="NCBI Taxonomy" id="1415166"/>
    <lineage>
        <taxon>Bacteria</taxon>
        <taxon>Bacillati</taxon>
        <taxon>Actinomycetota</taxon>
        <taxon>Actinomycetes</taxon>
        <taxon>Mycobacteriales</taxon>
        <taxon>Nocardiaceae</taxon>
        <taxon>Nocardia</taxon>
    </lineage>
</organism>
<dbReference type="AlphaFoldDB" id="W5T6U8"/>
<evidence type="ECO:0000256" key="1">
    <source>
        <dbReference type="SAM" id="Phobius"/>
    </source>
</evidence>
<sequence>MNDIDDTGTYLDDRVRELHAALDRTDAHSAMQALGDIRRAVRPDHTGNLGRLGDHDVESLSGNRESTYKITLIAITIVLFVGALIAILAS</sequence>
<feature type="transmembrane region" description="Helical" evidence="1">
    <location>
        <begin position="70"/>
        <end position="89"/>
    </location>
</feature>
<dbReference type="PATRIC" id="fig|1415166.3.peg.227"/>
<proteinExistence type="predicted"/>
<keyword evidence="1" id="KW-0472">Membrane</keyword>